<name>A0A9X1HMH5_9BACT</name>
<dbReference type="Gene3D" id="3.40.47.10">
    <property type="match status" value="1"/>
</dbReference>
<dbReference type="Proteomes" id="UP001139409">
    <property type="component" value="Unassembled WGS sequence"/>
</dbReference>
<keyword evidence="16" id="KW-1185">Reference proteome</keyword>
<proteinExistence type="inferred from homology"/>
<dbReference type="PROSITE" id="PS00606">
    <property type="entry name" value="KS3_1"/>
    <property type="match status" value="1"/>
</dbReference>
<sequence length="417" mass="44756">MALRRVVVTGIGALTPVGNTAPEYWEGLINGVSGAAPITRFDASKFRTQFACEIKDYDELNYFDRKEARKMDPFTQYALVVAEEAMKDSGIDTEKIDLNKAGVIWGSGIGGLKTFQDEVKSYTLNDFTPRFNPFFIPKMIADISAGYISIKYGFHGPNFVTVSACASATNAIIDALNYIRLGHMDVAITGGSEAAVTEAGIGGFNAMKALSERNDSPSTASRPFDKDRDGFVLGEGAAALILEEYEHAKARGARIYAELIGGGMSADAYHITAPHPEGLGATNVMINALRDANITPKDVDYINVHGTSTPLGDISESLAIKKVFGEHAYNLNISSTKSMTGHLLGAAGAIEAVASILSITDGIVPPTINHFTDDEGLDNKLNFTFNKAQKREVNVALSNTFGFGGHNTSIIFKKFAE</sequence>
<gene>
    <name evidence="15" type="primary">fabF</name>
    <name evidence="15" type="ORF">LDX50_02520</name>
</gene>
<dbReference type="EC" id="2.3.1.179" evidence="3 11"/>
<dbReference type="GO" id="GO:0005829">
    <property type="term" value="C:cytosol"/>
    <property type="evidence" value="ECO:0007669"/>
    <property type="project" value="TreeGrafter"/>
</dbReference>
<feature type="active site" description="For beta-ketoacyl synthase activity" evidence="12">
    <location>
        <position position="165"/>
    </location>
</feature>
<dbReference type="AlphaFoldDB" id="A0A9X1HMH5"/>
<feature type="domain" description="Ketosynthase family 3 (KS3)" evidence="14">
    <location>
        <begin position="3"/>
        <end position="414"/>
    </location>
</feature>
<dbReference type="EMBL" id="JAIXNE010000001">
    <property type="protein sequence ID" value="MCA6073720.1"/>
    <property type="molecule type" value="Genomic_DNA"/>
</dbReference>
<dbReference type="GO" id="GO:0004315">
    <property type="term" value="F:3-oxoacyl-[acyl-carrier-protein] synthase activity"/>
    <property type="evidence" value="ECO:0007669"/>
    <property type="project" value="UniProtKB-UniRule"/>
</dbReference>
<evidence type="ECO:0000256" key="12">
    <source>
        <dbReference type="PIRSR" id="PIRSR000447-1"/>
    </source>
</evidence>
<dbReference type="Pfam" id="PF02801">
    <property type="entry name" value="Ketoacyl-synt_C"/>
    <property type="match status" value="1"/>
</dbReference>
<dbReference type="RefSeq" id="WP_225696831.1">
    <property type="nucleotide sequence ID" value="NZ_JAIXNE010000001.1"/>
</dbReference>
<evidence type="ECO:0000256" key="1">
    <source>
        <dbReference type="ARBA" id="ARBA00005194"/>
    </source>
</evidence>
<dbReference type="NCBIfam" id="NF005589">
    <property type="entry name" value="PRK07314.1"/>
    <property type="match status" value="1"/>
</dbReference>
<evidence type="ECO:0000256" key="4">
    <source>
        <dbReference type="ARBA" id="ARBA00014657"/>
    </source>
</evidence>
<keyword evidence="9 11" id="KW-0275">Fatty acid biosynthesis</keyword>
<dbReference type="Pfam" id="PF00109">
    <property type="entry name" value="ketoacyl-synt"/>
    <property type="match status" value="1"/>
</dbReference>
<comment type="function">
    <text evidence="11">Involved in the type II fatty acid elongation cycle. Catalyzes the elongation of a wide range of acyl-ACP by the addition of two carbons from malonyl-ACP to an acyl acceptor. Can efficiently catalyze the conversion of palmitoleoyl-ACP (cis-hexadec-9-enoyl-ACP) to cis-vaccenoyl-ACP (cis-octadec-11-enoyl-ACP), an essential step in the thermal regulation of fatty acid composition.</text>
</comment>
<dbReference type="FunFam" id="3.40.47.10:FF:000009">
    <property type="entry name" value="3-oxoacyl-[acyl-carrier-protein] synthase 2"/>
    <property type="match status" value="1"/>
</dbReference>
<evidence type="ECO:0000256" key="3">
    <source>
        <dbReference type="ARBA" id="ARBA00012356"/>
    </source>
</evidence>
<organism evidence="15 16">
    <name type="scientific">Fulvivirga sedimenti</name>
    <dbReference type="NCBI Taxonomy" id="2879465"/>
    <lineage>
        <taxon>Bacteria</taxon>
        <taxon>Pseudomonadati</taxon>
        <taxon>Bacteroidota</taxon>
        <taxon>Cytophagia</taxon>
        <taxon>Cytophagales</taxon>
        <taxon>Fulvivirgaceae</taxon>
        <taxon>Fulvivirga</taxon>
    </lineage>
</organism>
<dbReference type="InterPro" id="IPR016039">
    <property type="entry name" value="Thiolase-like"/>
</dbReference>
<dbReference type="InterPro" id="IPR014030">
    <property type="entry name" value="Ketoacyl_synth_N"/>
</dbReference>
<keyword evidence="5 11" id="KW-0444">Lipid biosynthesis</keyword>
<keyword evidence="6 11" id="KW-0808">Transferase</keyword>
<evidence type="ECO:0000313" key="16">
    <source>
        <dbReference type="Proteomes" id="UP001139409"/>
    </source>
</evidence>
<keyword evidence="10 11" id="KW-0012">Acyltransferase</keyword>
<reference evidence="15" key="1">
    <citation type="submission" date="2021-09" db="EMBL/GenBank/DDBJ databases">
        <title>Fulvivirga sp. isolated from coastal sediment.</title>
        <authorList>
            <person name="Yu H."/>
        </authorList>
    </citation>
    <scope>NUCLEOTIDE SEQUENCE</scope>
    <source>
        <strain evidence="15">1062</strain>
    </source>
</reference>
<dbReference type="InterPro" id="IPR000794">
    <property type="entry name" value="Beta-ketoacyl_synthase"/>
</dbReference>
<evidence type="ECO:0000256" key="9">
    <source>
        <dbReference type="ARBA" id="ARBA00023160"/>
    </source>
</evidence>
<dbReference type="InterPro" id="IPR018201">
    <property type="entry name" value="Ketoacyl_synth_AS"/>
</dbReference>
<dbReference type="GO" id="GO:0006633">
    <property type="term" value="P:fatty acid biosynthetic process"/>
    <property type="evidence" value="ECO:0007669"/>
    <property type="project" value="UniProtKB-UniRule"/>
</dbReference>
<protein>
    <recommendedName>
        <fullName evidence="4 11">3-oxoacyl-[acyl-carrier-protein] synthase 2</fullName>
        <ecNumber evidence="3 11">2.3.1.179</ecNumber>
    </recommendedName>
</protein>
<evidence type="ECO:0000313" key="15">
    <source>
        <dbReference type="EMBL" id="MCA6073720.1"/>
    </source>
</evidence>
<evidence type="ECO:0000256" key="13">
    <source>
        <dbReference type="RuleBase" id="RU003694"/>
    </source>
</evidence>
<dbReference type="InterPro" id="IPR020841">
    <property type="entry name" value="PKS_Beta-ketoAc_synthase_dom"/>
</dbReference>
<comment type="catalytic activity">
    <reaction evidence="11">
        <text>a fatty acyl-[ACP] + malonyl-[ACP] + H(+) = a 3-oxoacyl-[ACP] + holo-[ACP] + CO2</text>
        <dbReference type="Rhea" id="RHEA:22836"/>
        <dbReference type="Rhea" id="RHEA-COMP:9623"/>
        <dbReference type="Rhea" id="RHEA-COMP:9685"/>
        <dbReference type="Rhea" id="RHEA-COMP:9916"/>
        <dbReference type="Rhea" id="RHEA-COMP:14125"/>
        <dbReference type="ChEBI" id="CHEBI:15378"/>
        <dbReference type="ChEBI" id="CHEBI:16526"/>
        <dbReference type="ChEBI" id="CHEBI:64479"/>
        <dbReference type="ChEBI" id="CHEBI:78449"/>
        <dbReference type="ChEBI" id="CHEBI:78776"/>
        <dbReference type="ChEBI" id="CHEBI:138651"/>
    </reaction>
</comment>
<evidence type="ECO:0000256" key="7">
    <source>
        <dbReference type="ARBA" id="ARBA00022832"/>
    </source>
</evidence>
<comment type="pathway">
    <text evidence="1 11">Lipid metabolism; fatty acid biosynthesis.</text>
</comment>
<comment type="caution">
    <text evidence="15">The sequence shown here is derived from an EMBL/GenBank/DDBJ whole genome shotgun (WGS) entry which is preliminary data.</text>
</comment>
<comment type="catalytic activity">
    <reaction evidence="11">
        <text>(9Z)-hexadecenoyl-[ACP] + malonyl-[ACP] + H(+) = 3-oxo-(11Z)-octadecenoyl-[ACP] + holo-[ACP] + CO2</text>
        <dbReference type="Rhea" id="RHEA:55040"/>
        <dbReference type="Rhea" id="RHEA-COMP:9623"/>
        <dbReference type="Rhea" id="RHEA-COMP:9685"/>
        <dbReference type="Rhea" id="RHEA-COMP:10800"/>
        <dbReference type="Rhea" id="RHEA-COMP:14074"/>
        <dbReference type="ChEBI" id="CHEBI:15378"/>
        <dbReference type="ChEBI" id="CHEBI:16526"/>
        <dbReference type="ChEBI" id="CHEBI:64479"/>
        <dbReference type="ChEBI" id="CHEBI:78449"/>
        <dbReference type="ChEBI" id="CHEBI:83989"/>
        <dbReference type="ChEBI" id="CHEBI:138538"/>
        <dbReference type="EC" id="2.3.1.179"/>
    </reaction>
</comment>
<dbReference type="SUPFAM" id="SSF53901">
    <property type="entry name" value="Thiolase-like"/>
    <property type="match status" value="2"/>
</dbReference>
<dbReference type="CDD" id="cd00834">
    <property type="entry name" value="KAS_I_II"/>
    <property type="match status" value="1"/>
</dbReference>
<keyword evidence="7" id="KW-0276">Fatty acid metabolism</keyword>
<comment type="similarity">
    <text evidence="2 11 13">Belongs to the thiolase-like superfamily. Beta-ketoacyl-ACP synthases family.</text>
</comment>
<evidence type="ECO:0000256" key="10">
    <source>
        <dbReference type="ARBA" id="ARBA00023315"/>
    </source>
</evidence>
<dbReference type="PANTHER" id="PTHR11712:SF336">
    <property type="entry name" value="3-OXOACYL-[ACYL-CARRIER-PROTEIN] SYNTHASE, MITOCHONDRIAL"/>
    <property type="match status" value="1"/>
</dbReference>
<evidence type="ECO:0000256" key="8">
    <source>
        <dbReference type="ARBA" id="ARBA00023098"/>
    </source>
</evidence>
<accession>A0A9X1HMH5</accession>
<dbReference type="PANTHER" id="PTHR11712">
    <property type="entry name" value="POLYKETIDE SYNTHASE-RELATED"/>
    <property type="match status" value="1"/>
</dbReference>
<dbReference type="PROSITE" id="PS52004">
    <property type="entry name" value="KS3_2"/>
    <property type="match status" value="1"/>
</dbReference>
<dbReference type="InterPro" id="IPR017568">
    <property type="entry name" value="3-oxoacyl-ACP_synth-2"/>
</dbReference>
<evidence type="ECO:0000256" key="5">
    <source>
        <dbReference type="ARBA" id="ARBA00022516"/>
    </source>
</evidence>
<keyword evidence="8" id="KW-0443">Lipid metabolism</keyword>
<evidence type="ECO:0000259" key="14">
    <source>
        <dbReference type="PROSITE" id="PS52004"/>
    </source>
</evidence>
<dbReference type="SMART" id="SM00825">
    <property type="entry name" value="PKS_KS"/>
    <property type="match status" value="1"/>
</dbReference>
<evidence type="ECO:0000256" key="6">
    <source>
        <dbReference type="ARBA" id="ARBA00022679"/>
    </source>
</evidence>
<dbReference type="PIRSF" id="PIRSF000447">
    <property type="entry name" value="KAS_II"/>
    <property type="match status" value="1"/>
</dbReference>
<dbReference type="NCBIfam" id="TIGR03150">
    <property type="entry name" value="fabF"/>
    <property type="match status" value="1"/>
</dbReference>
<dbReference type="InterPro" id="IPR014031">
    <property type="entry name" value="Ketoacyl_synth_C"/>
</dbReference>
<evidence type="ECO:0000256" key="11">
    <source>
        <dbReference type="PIRNR" id="PIRNR000447"/>
    </source>
</evidence>
<evidence type="ECO:0000256" key="2">
    <source>
        <dbReference type="ARBA" id="ARBA00008467"/>
    </source>
</evidence>